<evidence type="ECO:0000256" key="2">
    <source>
        <dbReference type="ARBA" id="ARBA00022679"/>
    </source>
</evidence>
<accession>A0A1J5SN53</accession>
<dbReference type="Gene3D" id="1.20.970.10">
    <property type="entry name" value="Transferase, Pyrimidine Nucleoside Phosphorylase, Chain C"/>
    <property type="match status" value="1"/>
</dbReference>
<feature type="domain" description="Glycosyl transferase family 3 N-terminal" evidence="3">
    <location>
        <begin position="9"/>
        <end position="72"/>
    </location>
</feature>
<sequence length="329" mass="35321">MSTEHPFAPYIRLLGKGPRLSRPLTLEEARAATALILQGAVEPVQLGAFLCLMRVRTETPEEVAGFALAVQDALPLPAGLPRPDLDWPSYAGKSRRLPLYLLAALLLAENGVRILMHGAEGHTAGRLYAREGLEALGHAPAASLAEAGALLETRRFAYVPLALLHPRLQEILDLKALLGLRTPLHTVARNLNPFRAPAALMSVFHPNYRALHQEAARLMGQNAMACFKGEGGESERRPDKPCLVEGLAGGVPFSEDWPPLLAETAPPDEDLSPARLAALWRGGWSDPFAEAAVVATAALPLGLLGRAGSQAEALDLAQRWWENRKAAAG</sequence>
<dbReference type="NCBIfam" id="NF006564">
    <property type="entry name" value="PRK09071.1"/>
    <property type="match status" value="1"/>
</dbReference>
<keyword evidence="1" id="KW-0328">Glycosyltransferase</keyword>
<dbReference type="GO" id="GO:0004048">
    <property type="term" value="F:anthranilate phosphoribosyltransferase activity"/>
    <property type="evidence" value="ECO:0007669"/>
    <property type="project" value="InterPro"/>
</dbReference>
<gene>
    <name evidence="4" type="primary">trpGD</name>
    <name evidence="4" type="ORF">GALL_78430</name>
</gene>
<dbReference type="EMBL" id="MLJW01000024">
    <property type="protein sequence ID" value="OIR09922.1"/>
    <property type="molecule type" value="Genomic_DNA"/>
</dbReference>
<dbReference type="SUPFAM" id="SSF47648">
    <property type="entry name" value="Nucleoside phosphorylase/phosphoribosyltransferase N-terminal domain"/>
    <property type="match status" value="1"/>
</dbReference>
<evidence type="ECO:0000256" key="1">
    <source>
        <dbReference type="ARBA" id="ARBA00022676"/>
    </source>
</evidence>
<evidence type="ECO:0000313" key="4">
    <source>
        <dbReference type="EMBL" id="OIR09922.1"/>
    </source>
</evidence>
<reference evidence="4" key="1">
    <citation type="submission" date="2016-10" db="EMBL/GenBank/DDBJ databases">
        <title>Sequence of Gallionella enrichment culture.</title>
        <authorList>
            <person name="Poehlein A."/>
            <person name="Muehling M."/>
            <person name="Daniel R."/>
        </authorList>
    </citation>
    <scope>NUCLEOTIDE SEQUENCE</scope>
</reference>
<protein>
    <submittedName>
        <fullName evidence="4">Bifunctional protein TrpGD</fullName>
    </submittedName>
</protein>
<dbReference type="SUPFAM" id="SSF52418">
    <property type="entry name" value="Nucleoside phosphorylase/phosphoribosyltransferase catalytic domain"/>
    <property type="match status" value="1"/>
</dbReference>
<dbReference type="PANTHER" id="PTHR43285:SF2">
    <property type="entry name" value="ANTHRANILATE PHOSPHORIBOSYLTRANSFERASE"/>
    <property type="match status" value="1"/>
</dbReference>
<dbReference type="InterPro" id="IPR035902">
    <property type="entry name" value="Nuc_phospho_transferase"/>
</dbReference>
<name>A0A1J5SN53_9ZZZZ</name>
<dbReference type="InterPro" id="IPR017459">
    <property type="entry name" value="Glycosyl_Trfase_fam3_N_dom"/>
</dbReference>
<dbReference type="GO" id="GO:0005829">
    <property type="term" value="C:cytosol"/>
    <property type="evidence" value="ECO:0007669"/>
    <property type="project" value="TreeGrafter"/>
</dbReference>
<dbReference type="Pfam" id="PF02885">
    <property type="entry name" value="Glycos_trans_3N"/>
    <property type="match status" value="1"/>
</dbReference>
<dbReference type="PANTHER" id="PTHR43285">
    <property type="entry name" value="ANTHRANILATE PHOSPHORIBOSYLTRANSFERASE"/>
    <property type="match status" value="1"/>
</dbReference>
<comment type="caution">
    <text evidence="4">The sequence shown here is derived from an EMBL/GenBank/DDBJ whole genome shotgun (WGS) entry which is preliminary data.</text>
</comment>
<proteinExistence type="predicted"/>
<dbReference type="GO" id="GO:0000162">
    <property type="term" value="P:L-tryptophan biosynthetic process"/>
    <property type="evidence" value="ECO:0007669"/>
    <property type="project" value="InterPro"/>
</dbReference>
<dbReference type="AlphaFoldDB" id="A0A1J5SN53"/>
<keyword evidence="2" id="KW-0808">Transferase</keyword>
<evidence type="ECO:0000259" key="3">
    <source>
        <dbReference type="Pfam" id="PF02885"/>
    </source>
</evidence>
<organism evidence="4">
    <name type="scientific">mine drainage metagenome</name>
    <dbReference type="NCBI Taxonomy" id="410659"/>
    <lineage>
        <taxon>unclassified sequences</taxon>
        <taxon>metagenomes</taxon>
        <taxon>ecological metagenomes</taxon>
    </lineage>
</organism>
<dbReference type="Gene3D" id="3.40.1030.10">
    <property type="entry name" value="Nucleoside phosphorylase/phosphoribosyltransferase catalytic domain"/>
    <property type="match status" value="1"/>
</dbReference>
<dbReference type="InterPro" id="IPR036320">
    <property type="entry name" value="Glycosyl_Trfase_fam3_N_dom_sf"/>
</dbReference>
<dbReference type="InterPro" id="IPR005940">
    <property type="entry name" value="Anthranilate_Pribosyl_Tfrase"/>
</dbReference>